<evidence type="ECO:0000256" key="6">
    <source>
        <dbReference type="SAM" id="MobiDB-lite"/>
    </source>
</evidence>
<dbReference type="EC" id="1.14.11.-" evidence="8"/>
<dbReference type="Pfam" id="PF13640">
    <property type="entry name" value="2OG-FeII_Oxy_3"/>
    <property type="match status" value="1"/>
</dbReference>
<keyword evidence="2" id="KW-0479">Metal-binding</keyword>
<feature type="region of interest" description="Disordered" evidence="6">
    <location>
        <begin position="33"/>
        <end position="55"/>
    </location>
</feature>
<evidence type="ECO:0000259" key="7">
    <source>
        <dbReference type="SMART" id="SM00702"/>
    </source>
</evidence>
<keyword evidence="3" id="KW-0223">Dioxygenase</keyword>
<dbReference type="GO" id="GO:0016491">
    <property type="term" value="F:oxidoreductase activity"/>
    <property type="evidence" value="ECO:0007669"/>
    <property type="project" value="UniProtKB-KW"/>
</dbReference>
<evidence type="ECO:0000256" key="3">
    <source>
        <dbReference type="ARBA" id="ARBA00022964"/>
    </source>
</evidence>
<dbReference type="InterPro" id="IPR045054">
    <property type="entry name" value="P4HA-like"/>
</dbReference>
<protein>
    <submittedName>
        <fullName evidence="8">2OG-Fe(II) oxygenase</fullName>
        <ecNumber evidence="8">1.14.11.-</ecNumber>
    </submittedName>
</protein>
<dbReference type="EMBL" id="JAUCBP010000001">
    <property type="protein sequence ID" value="MDM7859156.1"/>
    <property type="molecule type" value="Genomic_DNA"/>
</dbReference>
<dbReference type="Proteomes" id="UP001234343">
    <property type="component" value="Unassembled WGS sequence"/>
</dbReference>
<comment type="caution">
    <text evidence="8">The sequence shown here is derived from an EMBL/GenBank/DDBJ whole genome shotgun (WGS) entry which is preliminary data.</text>
</comment>
<keyword evidence="5" id="KW-0408">Iron</keyword>
<gene>
    <name evidence="8" type="ORF">QTP81_00880</name>
</gene>
<dbReference type="RefSeq" id="WP_289363065.1">
    <property type="nucleotide sequence ID" value="NZ_JAUCBP010000001.1"/>
</dbReference>
<keyword evidence="9" id="KW-1185">Reference proteome</keyword>
<keyword evidence="4 8" id="KW-0560">Oxidoreductase</keyword>
<dbReference type="SMART" id="SM00702">
    <property type="entry name" value="P4Hc"/>
    <property type="match status" value="1"/>
</dbReference>
<organism evidence="8 9">
    <name type="scientific">Alteromonas arenosi</name>
    <dbReference type="NCBI Taxonomy" id="3055817"/>
    <lineage>
        <taxon>Bacteria</taxon>
        <taxon>Pseudomonadati</taxon>
        <taxon>Pseudomonadota</taxon>
        <taxon>Gammaproteobacteria</taxon>
        <taxon>Alteromonadales</taxon>
        <taxon>Alteromonadaceae</taxon>
        <taxon>Alteromonas/Salinimonas group</taxon>
        <taxon>Alteromonas</taxon>
    </lineage>
</organism>
<evidence type="ECO:0000313" key="9">
    <source>
        <dbReference type="Proteomes" id="UP001234343"/>
    </source>
</evidence>
<sequence>MTDQNPAIGQDFIEVIDDALPLELCNQIIEAFDKSPNKTPGRTGGGVDPERKKSTDVSFSQQPEFAPLFQQVLQITGENLLKYIDKYHFALIGPIGLTVAHPETKQPIRLTDDNYAEVGRPNLRNLLNYLFRIGEVNAQHYKAGDGGYPYWHSEVYPQIDHNEALHRTLLFMYYLNDVEEGGTTDFVYQNKSIAPKAGRMVIAPTSFTHTHRGCMPISNDKYILTSWMLFNRAENIYTSGQ</sequence>
<name>A0ABT7SSJ4_9ALTE</name>
<accession>A0ABT7SSJ4</accession>
<dbReference type="InterPro" id="IPR006620">
    <property type="entry name" value="Pro_4_hyd_alph"/>
</dbReference>
<dbReference type="PANTHER" id="PTHR10869:SF246">
    <property type="entry name" value="TRANSMEMBRANE PROLYL 4-HYDROXYLASE"/>
    <property type="match status" value="1"/>
</dbReference>
<comment type="cofactor">
    <cofactor evidence="1">
        <name>L-ascorbate</name>
        <dbReference type="ChEBI" id="CHEBI:38290"/>
    </cofactor>
</comment>
<feature type="domain" description="Prolyl 4-hydroxylase alpha subunit" evidence="7">
    <location>
        <begin position="11"/>
        <end position="229"/>
    </location>
</feature>
<evidence type="ECO:0000256" key="4">
    <source>
        <dbReference type="ARBA" id="ARBA00023002"/>
    </source>
</evidence>
<dbReference type="Gene3D" id="2.60.120.620">
    <property type="entry name" value="q2cbj1_9rhob like domain"/>
    <property type="match status" value="1"/>
</dbReference>
<dbReference type="InterPro" id="IPR044862">
    <property type="entry name" value="Pro_4_hyd_alph_FE2OG_OXY"/>
</dbReference>
<dbReference type="PANTHER" id="PTHR10869">
    <property type="entry name" value="PROLYL 4-HYDROXYLASE ALPHA SUBUNIT"/>
    <property type="match status" value="1"/>
</dbReference>
<evidence type="ECO:0000256" key="2">
    <source>
        <dbReference type="ARBA" id="ARBA00022723"/>
    </source>
</evidence>
<evidence type="ECO:0000313" key="8">
    <source>
        <dbReference type="EMBL" id="MDM7859156.1"/>
    </source>
</evidence>
<evidence type="ECO:0000256" key="1">
    <source>
        <dbReference type="ARBA" id="ARBA00001961"/>
    </source>
</evidence>
<evidence type="ECO:0000256" key="5">
    <source>
        <dbReference type="ARBA" id="ARBA00023004"/>
    </source>
</evidence>
<proteinExistence type="predicted"/>
<reference evidence="8 9" key="1">
    <citation type="submission" date="2023-06" db="EMBL/GenBank/DDBJ databases">
        <title>Alteromonas sp. ASW11-36 isolated from intertidal sand.</title>
        <authorList>
            <person name="Li Y."/>
        </authorList>
    </citation>
    <scope>NUCLEOTIDE SEQUENCE [LARGE SCALE GENOMIC DNA]</scope>
    <source>
        <strain evidence="8 9">ASW11-36</strain>
    </source>
</reference>